<name>A0A0C5VG13_9GAMM</name>
<keyword evidence="2" id="KW-0472">Membrane</keyword>
<dbReference type="HOGENOM" id="CLU_036381_4_1_6"/>
<keyword evidence="2" id="KW-1133">Transmembrane helix</keyword>
<dbReference type="Pfam" id="PF04375">
    <property type="entry name" value="HemX"/>
    <property type="match status" value="1"/>
</dbReference>
<feature type="transmembrane region" description="Helical" evidence="2">
    <location>
        <begin position="14"/>
        <end position="37"/>
    </location>
</feature>
<dbReference type="AlphaFoldDB" id="A0A0C5VG13"/>
<keyword evidence="2" id="KW-0812">Transmembrane</keyword>
<dbReference type="KEGG" id="gsn:YC6258_01499"/>
<gene>
    <name evidence="3" type="ORF">YC6258_01499</name>
</gene>
<evidence type="ECO:0000313" key="4">
    <source>
        <dbReference type="Proteomes" id="UP000032266"/>
    </source>
</evidence>
<dbReference type="STRING" id="1445510.YC6258_01499"/>
<accession>A0A0C5VG13</accession>
<sequence>MPPSQPSKHKTSKLVILTLFLVIILVAAITAGGWLGFQQWQLLQNDNAGLRANIQSLQQTLSEEKNTTQQFNQQLATLKENNQQAISNLQTELINTARRMTESQGVTRYEWLLAEAEYLMRLAQQRLKLEQDAAGALSILQSADAVLRDSHDAGLLDVRAALADEMTALAAITPVDTGGIYLKLASLSKQIQQWPIIPEFEPTPVATEQDSSWLDELSQFIRIREHTEDFQPATLGQFELNRTILILKLEQAQAALLKKNQPAYEMALSQASLWLENYFLQRPQARAIDNQLTELSQLQLNTALPEIGQALKLLKGYIAQIYALQREAPAEKTGADQ</sequence>
<evidence type="ECO:0000256" key="1">
    <source>
        <dbReference type="SAM" id="Coils"/>
    </source>
</evidence>
<keyword evidence="1" id="KW-0175">Coiled coil</keyword>
<dbReference type="InterPro" id="IPR007470">
    <property type="entry name" value="HemX"/>
</dbReference>
<evidence type="ECO:0000313" key="3">
    <source>
        <dbReference type="EMBL" id="AJQ93547.1"/>
    </source>
</evidence>
<reference evidence="3 4" key="1">
    <citation type="submission" date="2014-01" db="EMBL/GenBank/DDBJ databases">
        <title>Full genme sequencing of cellulolytic bacterium Gynuella sunshinyii YC6258T gen. nov., sp. nov.</title>
        <authorList>
            <person name="Khan H."/>
            <person name="Chung E.J."/>
            <person name="Chung Y.R."/>
        </authorList>
    </citation>
    <scope>NUCLEOTIDE SEQUENCE [LARGE SCALE GENOMIC DNA]</scope>
    <source>
        <strain evidence="3 4">YC6258</strain>
    </source>
</reference>
<dbReference type="EMBL" id="CP007142">
    <property type="protein sequence ID" value="AJQ93547.1"/>
    <property type="molecule type" value="Genomic_DNA"/>
</dbReference>
<dbReference type="Proteomes" id="UP000032266">
    <property type="component" value="Chromosome"/>
</dbReference>
<dbReference type="PANTHER" id="PTHR38043:SF1">
    <property type="entry name" value="PROTEIN HEMX"/>
    <property type="match status" value="1"/>
</dbReference>
<protein>
    <submittedName>
        <fullName evidence="3">Putative enzyme of heme biosynthesis</fullName>
    </submittedName>
</protein>
<organism evidence="3 4">
    <name type="scientific">Gynuella sunshinyii YC6258</name>
    <dbReference type="NCBI Taxonomy" id="1445510"/>
    <lineage>
        <taxon>Bacteria</taxon>
        <taxon>Pseudomonadati</taxon>
        <taxon>Pseudomonadota</taxon>
        <taxon>Gammaproteobacteria</taxon>
        <taxon>Oceanospirillales</taxon>
        <taxon>Saccharospirillaceae</taxon>
        <taxon>Gynuella</taxon>
    </lineage>
</organism>
<dbReference type="PANTHER" id="PTHR38043">
    <property type="entry name" value="PROTEIN HEMX"/>
    <property type="match status" value="1"/>
</dbReference>
<keyword evidence="4" id="KW-1185">Reference proteome</keyword>
<evidence type="ECO:0000256" key="2">
    <source>
        <dbReference type="SAM" id="Phobius"/>
    </source>
</evidence>
<feature type="coiled-coil region" evidence="1">
    <location>
        <begin position="47"/>
        <end position="92"/>
    </location>
</feature>
<proteinExistence type="predicted"/>